<evidence type="ECO:0000313" key="2">
    <source>
        <dbReference type="Proteomes" id="UP000006054"/>
    </source>
</evidence>
<protein>
    <submittedName>
        <fullName evidence="1">Uncharacterized protein</fullName>
    </submittedName>
</protein>
<keyword evidence="2" id="KW-1185">Reference proteome</keyword>
<sequence precursor="true">MKNLNTYLLFFLGFIFLSFQFSQEEKINNSDKEKKLRELISKTKILELPIFLDVYQENKSAKAIGLSQLINPNNEADLMPVLGILPDTTNYVAFLGYGIGDVAYSMLYIFDKKGNLIENKAICLTDNLNIFEEVDINDETNTVRFFKKDRGTEITLFSSVKGKKYREFESNTENTNLTDSLFFQKIIQTGFLNEKGKVILDEKIIEDCR</sequence>
<dbReference type="HOGENOM" id="CLU_1313889_0_0_10"/>
<proteinExistence type="predicted"/>
<gene>
    <name evidence="1" type="ordered locus">Fleli_0093</name>
</gene>
<dbReference type="AlphaFoldDB" id="I4AF63"/>
<reference evidence="2" key="1">
    <citation type="submission" date="2012-06" db="EMBL/GenBank/DDBJ databases">
        <title>The complete genome of Flexibacter litoralis DSM 6794.</title>
        <authorList>
            <person name="Lucas S."/>
            <person name="Copeland A."/>
            <person name="Lapidus A."/>
            <person name="Glavina del Rio T."/>
            <person name="Dalin E."/>
            <person name="Tice H."/>
            <person name="Bruce D."/>
            <person name="Goodwin L."/>
            <person name="Pitluck S."/>
            <person name="Peters L."/>
            <person name="Ovchinnikova G."/>
            <person name="Lu M."/>
            <person name="Kyrpides N."/>
            <person name="Mavromatis K."/>
            <person name="Ivanova N."/>
            <person name="Brettin T."/>
            <person name="Detter J.C."/>
            <person name="Han C."/>
            <person name="Larimer F."/>
            <person name="Land M."/>
            <person name="Hauser L."/>
            <person name="Markowitz V."/>
            <person name="Cheng J.-F."/>
            <person name="Hugenholtz P."/>
            <person name="Woyke T."/>
            <person name="Wu D."/>
            <person name="Spring S."/>
            <person name="Lang E."/>
            <person name="Kopitz M."/>
            <person name="Brambilla E."/>
            <person name="Klenk H.-P."/>
            <person name="Eisen J.A."/>
        </authorList>
    </citation>
    <scope>NUCLEOTIDE SEQUENCE [LARGE SCALE GENOMIC DNA]</scope>
    <source>
        <strain evidence="2">ATCC 23117 / DSM 6794 / NBRC 15988 / NCIMB 1366 / Sio-4</strain>
    </source>
</reference>
<accession>I4AF63</accession>
<dbReference type="EMBL" id="CP003345">
    <property type="protein sequence ID" value="AFM02598.1"/>
    <property type="molecule type" value="Genomic_DNA"/>
</dbReference>
<evidence type="ECO:0000313" key="1">
    <source>
        <dbReference type="EMBL" id="AFM02598.1"/>
    </source>
</evidence>
<dbReference type="Proteomes" id="UP000006054">
    <property type="component" value="Chromosome"/>
</dbReference>
<name>I4AF63_BERLS</name>
<dbReference type="RefSeq" id="WP_014796066.1">
    <property type="nucleotide sequence ID" value="NC_018018.1"/>
</dbReference>
<organism evidence="1 2">
    <name type="scientific">Bernardetia litoralis (strain ATCC 23117 / DSM 6794 / NBRC 15988 / NCIMB 1366 / Fx l1 / Sio-4)</name>
    <name type="common">Flexibacter litoralis</name>
    <dbReference type="NCBI Taxonomy" id="880071"/>
    <lineage>
        <taxon>Bacteria</taxon>
        <taxon>Pseudomonadati</taxon>
        <taxon>Bacteroidota</taxon>
        <taxon>Cytophagia</taxon>
        <taxon>Cytophagales</taxon>
        <taxon>Bernardetiaceae</taxon>
        <taxon>Bernardetia</taxon>
    </lineage>
</organism>
<dbReference type="KEGG" id="fli:Fleli_0093"/>
<dbReference type="PATRIC" id="fig|880071.3.peg.93"/>